<evidence type="ECO:0000313" key="2">
    <source>
        <dbReference type="EMBL" id="MBB5291679.1"/>
    </source>
</evidence>
<dbReference type="RefSeq" id="WP_246347466.1">
    <property type="nucleotide sequence ID" value="NZ_BAAAFF010000006.1"/>
</dbReference>
<evidence type="ECO:0000256" key="1">
    <source>
        <dbReference type="SAM" id="MobiDB-lite"/>
    </source>
</evidence>
<organism evidence="2 3">
    <name type="scientific">Brevundimonas basaltis</name>
    <dbReference type="NCBI Taxonomy" id="472166"/>
    <lineage>
        <taxon>Bacteria</taxon>
        <taxon>Pseudomonadati</taxon>
        <taxon>Pseudomonadota</taxon>
        <taxon>Alphaproteobacteria</taxon>
        <taxon>Caulobacterales</taxon>
        <taxon>Caulobacteraceae</taxon>
        <taxon>Brevundimonas</taxon>
    </lineage>
</organism>
<gene>
    <name evidence="2" type="ORF">HNQ67_001193</name>
</gene>
<dbReference type="AlphaFoldDB" id="A0A7W8HXD3"/>
<dbReference type="EMBL" id="JACHFZ010000002">
    <property type="protein sequence ID" value="MBB5291679.1"/>
    <property type="molecule type" value="Genomic_DNA"/>
</dbReference>
<dbReference type="Proteomes" id="UP000566663">
    <property type="component" value="Unassembled WGS sequence"/>
</dbReference>
<feature type="compositionally biased region" description="Pro residues" evidence="1">
    <location>
        <begin position="18"/>
        <end position="31"/>
    </location>
</feature>
<feature type="region of interest" description="Disordered" evidence="1">
    <location>
        <begin position="1"/>
        <end position="33"/>
    </location>
</feature>
<protein>
    <submittedName>
        <fullName evidence="2">Uncharacterized protein</fullName>
    </submittedName>
</protein>
<accession>A0A7W8HXD3</accession>
<evidence type="ECO:0000313" key="3">
    <source>
        <dbReference type="Proteomes" id="UP000566663"/>
    </source>
</evidence>
<comment type="caution">
    <text evidence="2">The sequence shown here is derived from an EMBL/GenBank/DDBJ whole genome shotgun (WGS) entry which is preliminary data.</text>
</comment>
<keyword evidence="3" id="KW-1185">Reference proteome</keyword>
<proteinExistence type="predicted"/>
<name>A0A7W8HXD3_9CAUL</name>
<sequence>MAASGVMLAQCNRNEPEPASPPAAAPEPTPPKVIATPTAMSREELLDAVSRAASAYAAGEATQGSDSLVGRPFAIRIPFGCNGPQPTPAAATGDGLARWTWGPEQKTIQLTLTPGDWLNTALIAGAADGSDWEAVEGFWIPRPWLRKEACSSIRADALQSGEVTPSPQTVGLAAVFRADESRVGRRNGRAYAYTVRPDGDSPLAAPAGGYRAVLEGRLAAFPGGRAIRCRASGPDQRPVCVAAIQLDRVAFQTADGETLSEWRPG</sequence>
<reference evidence="2 3" key="1">
    <citation type="submission" date="2020-08" db="EMBL/GenBank/DDBJ databases">
        <title>Genomic Encyclopedia of Type Strains, Phase IV (KMG-IV): sequencing the most valuable type-strain genomes for metagenomic binning, comparative biology and taxonomic classification.</title>
        <authorList>
            <person name="Goeker M."/>
        </authorList>
    </citation>
    <scope>NUCLEOTIDE SEQUENCE [LARGE SCALE GENOMIC DNA]</scope>
    <source>
        <strain evidence="2 3">DSM 25335</strain>
    </source>
</reference>